<dbReference type="AlphaFoldDB" id="A0A7I8KJG8"/>
<proteinExistence type="predicted"/>
<keyword evidence="5" id="KW-1185">Reference proteome</keyword>
<feature type="domain" description="EF-hand" evidence="3">
    <location>
        <begin position="128"/>
        <end position="163"/>
    </location>
</feature>
<dbReference type="EMBL" id="LR746269">
    <property type="protein sequence ID" value="CAA7397592.1"/>
    <property type="molecule type" value="Genomic_DNA"/>
</dbReference>
<name>A0A7I8KJG8_SPIIN</name>
<dbReference type="SMART" id="SM00054">
    <property type="entry name" value="EFh"/>
    <property type="match status" value="4"/>
</dbReference>
<dbReference type="PROSITE" id="PS00018">
    <property type="entry name" value="EF_HAND_1"/>
    <property type="match status" value="4"/>
</dbReference>
<dbReference type="InterPro" id="IPR011992">
    <property type="entry name" value="EF-hand-dom_pair"/>
</dbReference>
<organism evidence="4 5">
    <name type="scientific">Spirodela intermedia</name>
    <name type="common">Intermediate duckweed</name>
    <dbReference type="NCBI Taxonomy" id="51605"/>
    <lineage>
        <taxon>Eukaryota</taxon>
        <taxon>Viridiplantae</taxon>
        <taxon>Streptophyta</taxon>
        <taxon>Embryophyta</taxon>
        <taxon>Tracheophyta</taxon>
        <taxon>Spermatophyta</taxon>
        <taxon>Magnoliopsida</taxon>
        <taxon>Liliopsida</taxon>
        <taxon>Araceae</taxon>
        <taxon>Lemnoideae</taxon>
        <taxon>Spirodela</taxon>
    </lineage>
</organism>
<evidence type="ECO:0000313" key="5">
    <source>
        <dbReference type="Proteomes" id="UP000663760"/>
    </source>
</evidence>
<dbReference type="PANTHER" id="PTHR46311">
    <property type="entry name" value="CALCIUM-BINDING PROTEIN 8-RELATED"/>
    <property type="match status" value="1"/>
</dbReference>
<keyword evidence="2" id="KW-0106">Calcium</keyword>
<dbReference type="Pfam" id="PF13499">
    <property type="entry name" value="EF-hand_7"/>
    <property type="match status" value="2"/>
</dbReference>
<dbReference type="InterPro" id="IPR051111">
    <property type="entry name" value="Ca-binding_regulatory"/>
</dbReference>
<feature type="domain" description="EF-hand" evidence="3">
    <location>
        <begin position="16"/>
        <end position="51"/>
    </location>
</feature>
<gene>
    <name evidence="4" type="ORF">SI8410_06008257</name>
</gene>
<evidence type="ECO:0000259" key="3">
    <source>
        <dbReference type="PROSITE" id="PS50222"/>
    </source>
</evidence>
<evidence type="ECO:0000313" key="4">
    <source>
        <dbReference type="EMBL" id="CAA7397592.1"/>
    </source>
</evidence>
<dbReference type="Proteomes" id="UP000663760">
    <property type="component" value="Chromosome 6"/>
</dbReference>
<sequence>MKKRAGGACPSPAKGKEMEPMREIFARFDMDGDGSLTQLELAALLRSLGLKPSGDEVRALLTGMDANGNGTVEFDELAAAIAPLVAEESALVDQELLLEVFRRFDRDGNGLISAPELARAMAKMGNPISFLELTEMIRQADTDGDGAISFSEFAAIMAKSAVEFLGLSGA</sequence>
<dbReference type="OrthoDB" id="26525at2759"/>
<evidence type="ECO:0000256" key="2">
    <source>
        <dbReference type="ARBA" id="ARBA00022837"/>
    </source>
</evidence>
<evidence type="ECO:0000256" key="1">
    <source>
        <dbReference type="ARBA" id="ARBA00022737"/>
    </source>
</evidence>
<reference evidence="4" key="1">
    <citation type="submission" date="2020-02" db="EMBL/GenBank/DDBJ databases">
        <authorList>
            <person name="Scholz U."/>
            <person name="Mascher M."/>
            <person name="Fiebig A."/>
        </authorList>
    </citation>
    <scope>NUCLEOTIDE SEQUENCE</scope>
</reference>
<dbReference type="PROSITE" id="PS50222">
    <property type="entry name" value="EF_HAND_2"/>
    <property type="match status" value="4"/>
</dbReference>
<dbReference type="FunFam" id="1.10.238.10:FF:000235">
    <property type="entry name" value="Probable calcium-binding protein CML15"/>
    <property type="match status" value="1"/>
</dbReference>
<accession>A0A7I8KJG8</accession>
<dbReference type="InterPro" id="IPR018247">
    <property type="entry name" value="EF_Hand_1_Ca_BS"/>
</dbReference>
<dbReference type="GO" id="GO:0005509">
    <property type="term" value="F:calcium ion binding"/>
    <property type="evidence" value="ECO:0007669"/>
    <property type="project" value="InterPro"/>
</dbReference>
<protein>
    <recommendedName>
        <fullName evidence="3">EF-hand domain-containing protein</fullName>
    </recommendedName>
</protein>
<dbReference type="InterPro" id="IPR002048">
    <property type="entry name" value="EF_hand_dom"/>
</dbReference>
<feature type="domain" description="EF-hand" evidence="3">
    <location>
        <begin position="52"/>
        <end position="87"/>
    </location>
</feature>
<keyword evidence="1" id="KW-0677">Repeat</keyword>
<feature type="domain" description="EF-hand" evidence="3">
    <location>
        <begin position="92"/>
        <end position="127"/>
    </location>
</feature>
<dbReference type="PANTHER" id="PTHR46311:SF5">
    <property type="entry name" value="EF-HAND DOMAIN-CONTAINING PROTEIN"/>
    <property type="match status" value="1"/>
</dbReference>
<dbReference type="SUPFAM" id="SSF47473">
    <property type="entry name" value="EF-hand"/>
    <property type="match status" value="1"/>
</dbReference>
<dbReference type="Gene3D" id="1.10.238.10">
    <property type="entry name" value="EF-hand"/>
    <property type="match status" value="2"/>
</dbReference>